<dbReference type="Pfam" id="PF02652">
    <property type="entry name" value="Lactate_perm"/>
    <property type="match status" value="1"/>
</dbReference>
<evidence type="ECO:0000313" key="10">
    <source>
        <dbReference type="Proteomes" id="UP000293863"/>
    </source>
</evidence>
<evidence type="ECO:0000256" key="2">
    <source>
        <dbReference type="ARBA" id="ARBA00010100"/>
    </source>
</evidence>
<dbReference type="GO" id="GO:0015295">
    <property type="term" value="F:solute:proton symporter activity"/>
    <property type="evidence" value="ECO:0007669"/>
    <property type="project" value="TreeGrafter"/>
</dbReference>
<dbReference type="NCBIfam" id="NF007740">
    <property type="entry name" value="PRK10420.1"/>
    <property type="match status" value="1"/>
</dbReference>
<feature type="transmembrane region" description="Helical" evidence="8">
    <location>
        <begin position="434"/>
        <end position="459"/>
    </location>
</feature>
<dbReference type="AlphaFoldDB" id="A0A4Q7AE20"/>
<name>A0A4Q7AE20_9GAMM</name>
<dbReference type="NCBIfam" id="TIGR00795">
    <property type="entry name" value="lctP"/>
    <property type="match status" value="1"/>
</dbReference>
<feature type="transmembrane region" description="Helical" evidence="8">
    <location>
        <begin position="371"/>
        <end position="390"/>
    </location>
</feature>
<evidence type="ECO:0000256" key="3">
    <source>
        <dbReference type="ARBA" id="ARBA00022448"/>
    </source>
</evidence>
<comment type="function">
    <text evidence="8">Uptake of L-lactate across the membrane. Can also transport D-lactate and glycolate.</text>
</comment>
<keyword evidence="4" id="KW-1003">Cell membrane</keyword>
<dbReference type="EMBL" id="SGSQ01000021">
    <property type="protein sequence ID" value="RZG44810.1"/>
    <property type="molecule type" value="Genomic_DNA"/>
</dbReference>
<feature type="transmembrane region" description="Helical" evidence="8">
    <location>
        <begin position="200"/>
        <end position="218"/>
    </location>
</feature>
<accession>A0A4Q7AE20</accession>
<keyword evidence="10" id="KW-1185">Reference proteome</keyword>
<reference evidence="9 10" key="1">
    <citation type="submission" date="2019-02" db="EMBL/GenBank/DDBJ databases">
        <title>The Batch Genome Submission of Acinetobacter spp. strains.</title>
        <authorList>
            <person name="Qin J."/>
            <person name="Hu Y."/>
            <person name="Ye H."/>
            <person name="Wei L."/>
            <person name="Feng Y."/>
            <person name="Zong Z."/>
        </authorList>
    </citation>
    <scope>NUCLEOTIDE SEQUENCE [LARGE SCALE GENOMIC DNA]</scope>
    <source>
        <strain evidence="9 10">WCHAW060049</strain>
    </source>
</reference>
<gene>
    <name evidence="9" type="primary">lldP</name>
    <name evidence="9" type="ORF">EXU28_13545</name>
</gene>
<feature type="transmembrane region" description="Helical" evidence="8">
    <location>
        <begin position="225"/>
        <end position="241"/>
    </location>
</feature>
<evidence type="ECO:0000256" key="6">
    <source>
        <dbReference type="ARBA" id="ARBA00022989"/>
    </source>
</evidence>
<keyword evidence="6 8" id="KW-1133">Transmembrane helix</keyword>
<keyword evidence="3 8" id="KW-0813">Transport</keyword>
<feature type="transmembrane region" description="Helical" evidence="8">
    <location>
        <begin position="532"/>
        <end position="553"/>
    </location>
</feature>
<evidence type="ECO:0000256" key="7">
    <source>
        <dbReference type="ARBA" id="ARBA00023136"/>
    </source>
</evidence>
<feature type="transmembrane region" description="Helical" evidence="8">
    <location>
        <begin position="253"/>
        <end position="270"/>
    </location>
</feature>
<dbReference type="Proteomes" id="UP000293863">
    <property type="component" value="Unassembled WGS sequence"/>
</dbReference>
<dbReference type="PANTHER" id="PTHR30003">
    <property type="entry name" value="L-LACTATE PERMEASE"/>
    <property type="match status" value="1"/>
</dbReference>
<evidence type="ECO:0000313" key="9">
    <source>
        <dbReference type="EMBL" id="RZG44810.1"/>
    </source>
</evidence>
<protein>
    <recommendedName>
        <fullName evidence="8">L-lactate permease</fullName>
    </recommendedName>
</protein>
<organism evidence="9 10">
    <name type="scientific">Acinetobacter wuhouensis</name>
    <dbReference type="NCBI Taxonomy" id="1879050"/>
    <lineage>
        <taxon>Bacteria</taxon>
        <taxon>Pseudomonadati</taxon>
        <taxon>Pseudomonadota</taxon>
        <taxon>Gammaproteobacteria</taxon>
        <taxon>Moraxellales</taxon>
        <taxon>Moraxellaceae</taxon>
        <taxon>Acinetobacter</taxon>
    </lineage>
</organism>
<evidence type="ECO:0000256" key="5">
    <source>
        <dbReference type="ARBA" id="ARBA00022692"/>
    </source>
</evidence>
<evidence type="ECO:0000256" key="1">
    <source>
        <dbReference type="ARBA" id="ARBA00004651"/>
    </source>
</evidence>
<keyword evidence="8" id="KW-0997">Cell inner membrane</keyword>
<sequence length="554" mass="59948">MLQHWQQIYDPMGNIWVSSAIALIPIVFFFLALAVFRMKGSVAGTITVVLALLVSLFAYQMPIAMALASMVYGFLYGLWPIAWIIIGAVFLYKVSVKTGQFDIIRSSIMSITEDQRLQMLFVGFAFGTFLEGAAGFGAPVAITAALLVGLGFKPLYAAGLCLIVNTAPVAFGAMGIPIIVAGQVSGVDTMEISQMVGRQLPFMVPIVLFWIMAIMDGWRGVKETWPAVIVGGGSFALAQYLTSNFVGPELPDITAAIASLVSLTILLKYWQPKHIFRFENEEGTPAIDLAEERKKKFTIAQIAKAWSPFAILTAMVTVWSIKPFKDLFAKDGALADLVISIKVPFLHQMVQKMPPVVPEIKDYDAIYKFDWFSATGTAIVIAAIITIIFLKMKPKEAIVTFGETVNELKIPIYSIGMVLAFAFIANYSGMSATLALALAHTGQAFTFFSPFLGWLGVFLTGSDTSANALFSALQATTAQQIGVPEVLLVAANTSGGVTGKMISPQSIAIACAAVGLVGKESDLFRFTVKHSISFTVMIGIIITLQAYVFPWMIP</sequence>
<feature type="transmembrane region" description="Helical" evidence="8">
    <location>
        <begin position="12"/>
        <end position="36"/>
    </location>
</feature>
<dbReference type="InterPro" id="IPR003804">
    <property type="entry name" value="Lactate_perm"/>
</dbReference>
<evidence type="ECO:0000256" key="8">
    <source>
        <dbReference type="RuleBase" id="RU365092"/>
    </source>
</evidence>
<dbReference type="PANTHER" id="PTHR30003:SF0">
    <property type="entry name" value="GLYCOLATE PERMEASE GLCA-RELATED"/>
    <property type="match status" value="1"/>
</dbReference>
<dbReference type="GO" id="GO:0015129">
    <property type="term" value="F:lactate transmembrane transporter activity"/>
    <property type="evidence" value="ECO:0007669"/>
    <property type="project" value="UniProtKB-UniRule"/>
</dbReference>
<feature type="transmembrane region" description="Helical" evidence="8">
    <location>
        <begin position="119"/>
        <end position="148"/>
    </location>
</feature>
<comment type="similarity">
    <text evidence="2 8">Belongs to the lactate permease family.</text>
</comment>
<comment type="caution">
    <text evidence="9">The sequence shown here is derived from an EMBL/GenBank/DDBJ whole genome shotgun (WGS) entry which is preliminary data.</text>
</comment>
<keyword evidence="5 8" id="KW-0812">Transmembrane</keyword>
<feature type="transmembrane region" description="Helical" evidence="8">
    <location>
        <begin position="155"/>
        <end position="180"/>
    </location>
</feature>
<dbReference type="GO" id="GO:0005886">
    <property type="term" value="C:plasma membrane"/>
    <property type="evidence" value="ECO:0007669"/>
    <property type="project" value="UniProtKB-SubCell"/>
</dbReference>
<keyword evidence="7 8" id="KW-0472">Membrane</keyword>
<feature type="transmembrane region" description="Helical" evidence="8">
    <location>
        <begin position="302"/>
        <end position="321"/>
    </location>
</feature>
<proteinExistence type="inferred from homology"/>
<feature type="transmembrane region" description="Helical" evidence="8">
    <location>
        <begin position="71"/>
        <end position="92"/>
    </location>
</feature>
<feature type="transmembrane region" description="Helical" evidence="8">
    <location>
        <begin position="410"/>
        <end position="428"/>
    </location>
</feature>
<feature type="transmembrane region" description="Helical" evidence="8">
    <location>
        <begin position="42"/>
        <end position="59"/>
    </location>
</feature>
<evidence type="ECO:0000256" key="4">
    <source>
        <dbReference type="ARBA" id="ARBA00022475"/>
    </source>
</evidence>
<comment type="subcellular location">
    <subcellularLocation>
        <location evidence="8">Cell inner membrane</location>
        <topology evidence="8">Multi-pass membrane protein</topology>
    </subcellularLocation>
    <subcellularLocation>
        <location evidence="1">Cell membrane</location>
        <topology evidence="1">Multi-pass membrane protein</topology>
    </subcellularLocation>
</comment>